<dbReference type="GO" id="GO:0050660">
    <property type="term" value="F:flavin adenine dinucleotide binding"/>
    <property type="evidence" value="ECO:0007669"/>
    <property type="project" value="InterPro"/>
</dbReference>
<dbReference type="Proteomes" id="UP000669179">
    <property type="component" value="Unassembled WGS sequence"/>
</dbReference>
<dbReference type="SUPFAM" id="SSF56645">
    <property type="entry name" value="Acyl-CoA dehydrogenase NM domain-like"/>
    <property type="match status" value="1"/>
</dbReference>
<dbReference type="EMBL" id="JAGEOJ010000042">
    <property type="protein sequence ID" value="MBO2455783.1"/>
    <property type="molecule type" value="Genomic_DNA"/>
</dbReference>
<evidence type="ECO:0000259" key="7">
    <source>
        <dbReference type="Pfam" id="PF02771"/>
    </source>
</evidence>
<keyword evidence="9" id="KW-1185">Reference proteome</keyword>
<keyword evidence="5" id="KW-0560">Oxidoreductase</keyword>
<organism evidence="8 9">
    <name type="scientific">Actinomadura barringtoniae</name>
    <dbReference type="NCBI Taxonomy" id="1427535"/>
    <lineage>
        <taxon>Bacteria</taxon>
        <taxon>Bacillati</taxon>
        <taxon>Actinomycetota</taxon>
        <taxon>Actinomycetes</taxon>
        <taxon>Streptosporangiales</taxon>
        <taxon>Thermomonosporaceae</taxon>
        <taxon>Actinomadura</taxon>
    </lineage>
</organism>
<proteinExistence type="inferred from homology"/>
<dbReference type="InterPro" id="IPR036250">
    <property type="entry name" value="AcylCo_DH-like_C"/>
</dbReference>
<dbReference type="InterPro" id="IPR013786">
    <property type="entry name" value="AcylCoA_DH/ox_N"/>
</dbReference>
<dbReference type="RefSeq" id="WP_208264023.1">
    <property type="nucleotide sequence ID" value="NZ_JAGEOJ010000042.1"/>
</dbReference>
<sequence length="339" mass="35115">MDRLLETTAHDILATDDPWPALIEAGLTGVGIPEEAGGSGGTFAEAAMLLRIAAHHAASVPLAETILAGRTLAGAGLPVPEGVLTVASGELEVVQGGGGPRLTGTLARVPWARSAHRLVVLTGGMVAIIDPVHAEITEGANVAGEPRDDVRLSAAPCEAATDRGAVAHSGAVAGVVTEGEAAEGADDLMMRGALARAVQLTAAMERALDLTVDYAGRREQFGRPIGRFQAVQQRLAELAGEVAVADVAVRAAVRAPDDLVAVAAAKANASRAAGRVAAIAHQVHGAMGVTQEYPLHRRTRRLWAWREEYGSESYWASVLGDMGDDPWFLLTGTTTVTTE</sequence>
<gene>
    <name evidence="8" type="ORF">J4573_52515</name>
</gene>
<comment type="caution">
    <text evidence="8">The sequence shown here is derived from an EMBL/GenBank/DDBJ whole genome shotgun (WGS) entry which is preliminary data.</text>
</comment>
<dbReference type="InterPro" id="IPR009100">
    <property type="entry name" value="AcylCoA_DH/oxidase_NM_dom_sf"/>
</dbReference>
<dbReference type="PANTHER" id="PTHR43884">
    <property type="entry name" value="ACYL-COA DEHYDROGENASE"/>
    <property type="match status" value="1"/>
</dbReference>
<keyword evidence="3" id="KW-0285">Flavoprotein</keyword>
<dbReference type="SUPFAM" id="SSF47203">
    <property type="entry name" value="Acyl-CoA dehydrogenase C-terminal domain-like"/>
    <property type="match status" value="1"/>
</dbReference>
<dbReference type="Gene3D" id="1.10.540.10">
    <property type="entry name" value="Acyl-CoA dehydrogenase/oxidase, N-terminal domain"/>
    <property type="match status" value="1"/>
</dbReference>
<dbReference type="Pfam" id="PF02771">
    <property type="entry name" value="Acyl-CoA_dh_N"/>
    <property type="match status" value="1"/>
</dbReference>
<name>A0A939TA54_9ACTN</name>
<evidence type="ECO:0000259" key="6">
    <source>
        <dbReference type="Pfam" id="PF00441"/>
    </source>
</evidence>
<feature type="domain" description="Acyl-CoA dehydrogenase/oxidase C-terminal" evidence="6">
    <location>
        <begin position="189"/>
        <end position="302"/>
    </location>
</feature>
<evidence type="ECO:0000313" key="9">
    <source>
        <dbReference type="Proteomes" id="UP000669179"/>
    </source>
</evidence>
<protein>
    <submittedName>
        <fullName evidence="8">Acyl-CoA/acyl-ACP dehydrogenase</fullName>
    </submittedName>
</protein>
<dbReference type="AlphaFoldDB" id="A0A939TA54"/>
<evidence type="ECO:0000256" key="1">
    <source>
        <dbReference type="ARBA" id="ARBA00001974"/>
    </source>
</evidence>
<keyword evidence="4" id="KW-0274">FAD</keyword>
<dbReference type="GO" id="GO:0003995">
    <property type="term" value="F:acyl-CoA dehydrogenase activity"/>
    <property type="evidence" value="ECO:0007669"/>
    <property type="project" value="TreeGrafter"/>
</dbReference>
<dbReference type="Gene3D" id="1.20.140.10">
    <property type="entry name" value="Butyryl-CoA Dehydrogenase, subunit A, domain 3"/>
    <property type="match status" value="1"/>
</dbReference>
<accession>A0A939TA54</accession>
<evidence type="ECO:0000256" key="4">
    <source>
        <dbReference type="ARBA" id="ARBA00022827"/>
    </source>
</evidence>
<comment type="cofactor">
    <cofactor evidence="1">
        <name>FAD</name>
        <dbReference type="ChEBI" id="CHEBI:57692"/>
    </cofactor>
</comment>
<dbReference type="Pfam" id="PF00441">
    <property type="entry name" value="Acyl-CoA_dh_1"/>
    <property type="match status" value="1"/>
</dbReference>
<comment type="similarity">
    <text evidence="2">Belongs to the acyl-CoA dehydrogenase family.</text>
</comment>
<feature type="domain" description="Acyl-CoA dehydrogenase/oxidase N-terminal" evidence="7">
    <location>
        <begin position="16"/>
        <end position="63"/>
    </location>
</feature>
<dbReference type="PANTHER" id="PTHR43884:SF20">
    <property type="entry name" value="ACYL-COA DEHYDROGENASE FADE28"/>
    <property type="match status" value="1"/>
</dbReference>
<evidence type="ECO:0000256" key="3">
    <source>
        <dbReference type="ARBA" id="ARBA00022630"/>
    </source>
</evidence>
<evidence type="ECO:0000313" key="8">
    <source>
        <dbReference type="EMBL" id="MBO2455783.1"/>
    </source>
</evidence>
<reference evidence="8" key="1">
    <citation type="submission" date="2021-03" db="EMBL/GenBank/DDBJ databases">
        <authorList>
            <person name="Kanchanasin P."/>
            <person name="Saeng-In P."/>
            <person name="Phongsopitanun W."/>
            <person name="Yuki M."/>
            <person name="Kudo T."/>
            <person name="Ohkuma M."/>
            <person name="Tanasupawat S."/>
        </authorList>
    </citation>
    <scope>NUCLEOTIDE SEQUENCE</scope>
    <source>
        <strain evidence="8">GKU 128</strain>
    </source>
</reference>
<evidence type="ECO:0000256" key="2">
    <source>
        <dbReference type="ARBA" id="ARBA00009347"/>
    </source>
</evidence>
<dbReference type="InterPro" id="IPR037069">
    <property type="entry name" value="AcylCoA_DH/ox_N_sf"/>
</dbReference>
<evidence type="ECO:0000256" key="5">
    <source>
        <dbReference type="ARBA" id="ARBA00023002"/>
    </source>
</evidence>
<dbReference type="InterPro" id="IPR009075">
    <property type="entry name" value="AcylCo_DH/oxidase_C"/>
</dbReference>